<reference evidence="1 2" key="1">
    <citation type="journal article" date="2022" name="Plant J.">
        <title>Chromosome-level genome of Camellia lanceoleosa provides a valuable resource for understanding genome evolution and self-incompatibility.</title>
        <authorList>
            <person name="Gong W."/>
            <person name="Xiao S."/>
            <person name="Wang L."/>
            <person name="Liao Z."/>
            <person name="Chang Y."/>
            <person name="Mo W."/>
            <person name="Hu G."/>
            <person name="Li W."/>
            <person name="Zhao G."/>
            <person name="Zhu H."/>
            <person name="Hu X."/>
            <person name="Ji K."/>
            <person name="Xiang X."/>
            <person name="Song Q."/>
            <person name="Yuan D."/>
            <person name="Jin S."/>
            <person name="Zhang L."/>
        </authorList>
    </citation>
    <scope>NUCLEOTIDE SEQUENCE [LARGE SCALE GENOMIC DNA]</scope>
    <source>
        <strain evidence="1">SQ_2022a</strain>
    </source>
</reference>
<name>A0ACC0J139_9ERIC</name>
<dbReference type="Proteomes" id="UP001060215">
    <property type="component" value="Chromosome 1"/>
</dbReference>
<accession>A0ACC0J139</accession>
<evidence type="ECO:0000313" key="1">
    <source>
        <dbReference type="EMBL" id="KAI8029946.1"/>
    </source>
</evidence>
<sequence length="87" mass="9573">MCLKFSFSVVLKNTAVLAISLLTAWLFLYLFRPSDQPITIFGRSFSDHETLGLLILVTVIVIFLTSVGSLLLSATLVMVGIVCSRHI</sequence>
<proteinExistence type="predicted"/>
<dbReference type="EMBL" id="CM045758">
    <property type="protein sequence ID" value="KAI8029946.1"/>
    <property type="molecule type" value="Genomic_DNA"/>
</dbReference>
<comment type="caution">
    <text evidence="1">The sequence shown here is derived from an EMBL/GenBank/DDBJ whole genome shotgun (WGS) entry which is preliminary data.</text>
</comment>
<keyword evidence="2" id="KW-1185">Reference proteome</keyword>
<evidence type="ECO:0000313" key="2">
    <source>
        <dbReference type="Proteomes" id="UP001060215"/>
    </source>
</evidence>
<protein>
    <submittedName>
        <fullName evidence="1">PRA1 family protein B4</fullName>
    </submittedName>
</protein>
<gene>
    <name evidence="1" type="ORF">LOK49_LG01G00087</name>
</gene>
<organism evidence="1 2">
    <name type="scientific">Camellia lanceoleosa</name>
    <dbReference type="NCBI Taxonomy" id="1840588"/>
    <lineage>
        <taxon>Eukaryota</taxon>
        <taxon>Viridiplantae</taxon>
        <taxon>Streptophyta</taxon>
        <taxon>Embryophyta</taxon>
        <taxon>Tracheophyta</taxon>
        <taxon>Spermatophyta</taxon>
        <taxon>Magnoliopsida</taxon>
        <taxon>eudicotyledons</taxon>
        <taxon>Gunneridae</taxon>
        <taxon>Pentapetalae</taxon>
        <taxon>asterids</taxon>
        <taxon>Ericales</taxon>
        <taxon>Theaceae</taxon>
        <taxon>Camellia</taxon>
    </lineage>
</organism>